<reference evidence="1" key="2">
    <citation type="submission" date="2022-01" db="EMBL/GenBank/DDBJ databases">
        <authorList>
            <person name="Yamashiro T."/>
            <person name="Shiraishi A."/>
            <person name="Satake H."/>
            <person name="Nakayama K."/>
        </authorList>
    </citation>
    <scope>NUCLEOTIDE SEQUENCE</scope>
</reference>
<sequence>MKKGERETNIELAASESFKDVHHLDTNAARPPCFDLSSFVKKIALLSQFEQGKIARYYGTDKCTNLSIDILILELPIDQLELTWCIVCVLPVKLAVTASPVLVYINDNSNGTVKREAERVLGVSPCVNEMWALFKEKRPSGREKESTSGICTTEYTTTIGQKGSLQHYPECCEHRLVLPTELSDGFLLEEDVTPWSVLVIFKSSARGNSSGLDSRLNSKKSIMDHSFGSAEEVDHVRILQSCNGLLLCSAIVYLDWHLIIENQVTTKWCKLEAKLVRLDQFYLRDRELELLQRPVQLLQLHLEEKIFSNHVEVYFFLLVCGDDIGSTEFTIYEMMKGSSVWSIRYLVNIEQLMNPLPKGWSIRTSVWIICLGEGEKDAFVVINLSGNVIKYNIISKINTEIFYIGSNQMDDDDDDDVVVFISPFKVDPNFYEFIQSLASV</sequence>
<dbReference type="EMBL" id="BQNB010015051">
    <property type="protein sequence ID" value="GJT35450.1"/>
    <property type="molecule type" value="Genomic_DNA"/>
</dbReference>
<protein>
    <submittedName>
        <fullName evidence="1">Uncharacterized protein</fullName>
    </submittedName>
</protein>
<reference evidence="1" key="1">
    <citation type="journal article" date="2022" name="Int. J. Mol. Sci.">
        <title>Draft Genome of Tanacetum Coccineum: Genomic Comparison of Closely Related Tanacetum-Family Plants.</title>
        <authorList>
            <person name="Yamashiro T."/>
            <person name="Shiraishi A."/>
            <person name="Nakayama K."/>
            <person name="Satake H."/>
        </authorList>
    </citation>
    <scope>NUCLEOTIDE SEQUENCE</scope>
</reference>
<gene>
    <name evidence="1" type="ORF">Tco_0925869</name>
</gene>
<comment type="caution">
    <text evidence="1">The sequence shown here is derived from an EMBL/GenBank/DDBJ whole genome shotgun (WGS) entry which is preliminary data.</text>
</comment>
<evidence type="ECO:0000313" key="1">
    <source>
        <dbReference type="EMBL" id="GJT35450.1"/>
    </source>
</evidence>
<proteinExistence type="predicted"/>
<organism evidence="1 2">
    <name type="scientific">Tanacetum coccineum</name>
    <dbReference type="NCBI Taxonomy" id="301880"/>
    <lineage>
        <taxon>Eukaryota</taxon>
        <taxon>Viridiplantae</taxon>
        <taxon>Streptophyta</taxon>
        <taxon>Embryophyta</taxon>
        <taxon>Tracheophyta</taxon>
        <taxon>Spermatophyta</taxon>
        <taxon>Magnoliopsida</taxon>
        <taxon>eudicotyledons</taxon>
        <taxon>Gunneridae</taxon>
        <taxon>Pentapetalae</taxon>
        <taxon>asterids</taxon>
        <taxon>campanulids</taxon>
        <taxon>Asterales</taxon>
        <taxon>Asteraceae</taxon>
        <taxon>Asteroideae</taxon>
        <taxon>Anthemideae</taxon>
        <taxon>Anthemidinae</taxon>
        <taxon>Tanacetum</taxon>
    </lineage>
</organism>
<accession>A0ABQ5D853</accession>
<evidence type="ECO:0000313" key="2">
    <source>
        <dbReference type="Proteomes" id="UP001151760"/>
    </source>
</evidence>
<dbReference type="Proteomes" id="UP001151760">
    <property type="component" value="Unassembled WGS sequence"/>
</dbReference>
<name>A0ABQ5D853_9ASTR</name>
<keyword evidence="2" id="KW-1185">Reference proteome</keyword>